<dbReference type="Gene3D" id="2.110.10.10">
    <property type="entry name" value="Hemopexin-like domain"/>
    <property type="match status" value="1"/>
</dbReference>
<feature type="binding site" evidence="21">
    <location>
        <position position="336"/>
    </location>
    <ligand>
        <name>Ca(2+)</name>
        <dbReference type="ChEBI" id="CHEBI:29108"/>
        <label>4</label>
    </ligand>
</feature>
<dbReference type="Proteomes" id="UP001221898">
    <property type="component" value="Unassembled WGS sequence"/>
</dbReference>
<keyword evidence="7 20" id="KW-0479">Metal-binding</keyword>
<keyword evidence="8 23" id="KW-0732">Signal</keyword>
<keyword evidence="11 20" id="KW-0862">Zinc</keyword>
<feature type="binding site" evidence="21">
    <location>
        <position position="169"/>
    </location>
    <ligand>
        <name>Ca(2+)</name>
        <dbReference type="ChEBI" id="CHEBI:29108"/>
        <label>3</label>
    </ligand>
</feature>
<comment type="subcellular location">
    <subcellularLocation>
        <location evidence="1">Secreted</location>
        <location evidence="1">Extracellular space</location>
        <location evidence="1">Extracellular matrix</location>
    </subcellularLocation>
</comment>
<feature type="binding site" evidence="21">
    <location>
        <position position="162"/>
    </location>
    <ligand>
        <name>Zn(2+)</name>
        <dbReference type="ChEBI" id="CHEBI:29105"/>
        <label>1</label>
    </ligand>
</feature>
<evidence type="ECO:0000256" key="4">
    <source>
        <dbReference type="ARBA" id="ARBA00022525"/>
    </source>
</evidence>
<dbReference type="EMBL" id="JAINUG010000012">
    <property type="protein sequence ID" value="KAJ8414645.1"/>
    <property type="molecule type" value="Genomic_DNA"/>
</dbReference>
<keyword evidence="5" id="KW-0272">Extracellular matrix</keyword>
<organism evidence="25 26">
    <name type="scientific">Aldrovandia affinis</name>
    <dbReference type="NCBI Taxonomy" id="143900"/>
    <lineage>
        <taxon>Eukaryota</taxon>
        <taxon>Metazoa</taxon>
        <taxon>Chordata</taxon>
        <taxon>Craniata</taxon>
        <taxon>Vertebrata</taxon>
        <taxon>Euteleostomi</taxon>
        <taxon>Actinopterygii</taxon>
        <taxon>Neopterygii</taxon>
        <taxon>Teleostei</taxon>
        <taxon>Notacanthiformes</taxon>
        <taxon>Halosauridae</taxon>
        <taxon>Aldrovandia</taxon>
    </lineage>
</organism>
<feature type="binding site" evidence="21">
    <location>
        <position position="186"/>
    </location>
    <ligand>
        <name>Ca(2+)</name>
        <dbReference type="ChEBI" id="CHEBI:29108"/>
        <label>2</label>
    </ligand>
</feature>
<keyword evidence="17" id="KW-0325">Glycoprotein</keyword>
<feature type="chain" id="PRO_5041973996" description="Collagenase 3" evidence="23">
    <location>
        <begin position="18"/>
        <end position="343"/>
    </location>
</feature>
<gene>
    <name evidence="25" type="ORF">AAFF_G00038470</name>
</gene>
<evidence type="ECO:0000256" key="22">
    <source>
        <dbReference type="PROSITE-ProRule" id="PRU01011"/>
    </source>
</evidence>
<feature type="binding site" evidence="21">
    <location>
        <position position="192"/>
    </location>
    <ligand>
        <name>Ca(2+)</name>
        <dbReference type="ChEBI" id="CHEBI:29108"/>
        <label>3</label>
    </ligand>
</feature>
<dbReference type="InterPro" id="IPR033739">
    <property type="entry name" value="M10A_MMP"/>
</dbReference>
<dbReference type="GO" id="GO:0030198">
    <property type="term" value="P:extracellular matrix organization"/>
    <property type="evidence" value="ECO:0007669"/>
    <property type="project" value="TreeGrafter"/>
</dbReference>
<evidence type="ECO:0000256" key="2">
    <source>
        <dbReference type="ARBA" id="ARBA00010370"/>
    </source>
</evidence>
<dbReference type="SUPFAM" id="SSF47090">
    <property type="entry name" value="PGBD-like"/>
    <property type="match status" value="1"/>
</dbReference>
<keyword evidence="6" id="KW-0645">Protease</keyword>
<dbReference type="InterPro" id="IPR036375">
    <property type="entry name" value="Hemopexin-like_dom_sf"/>
</dbReference>
<dbReference type="InterPro" id="IPR021190">
    <property type="entry name" value="Pept_M10A"/>
</dbReference>
<dbReference type="GO" id="GO:0004222">
    <property type="term" value="F:metalloendopeptidase activity"/>
    <property type="evidence" value="ECO:0007669"/>
    <property type="project" value="InterPro"/>
</dbReference>
<keyword evidence="9" id="KW-0677">Repeat</keyword>
<dbReference type="InterPro" id="IPR036365">
    <property type="entry name" value="PGBD-like_sf"/>
</dbReference>
<dbReference type="Pfam" id="PF00413">
    <property type="entry name" value="Peptidase_M10"/>
    <property type="match status" value="1"/>
</dbReference>
<evidence type="ECO:0000256" key="8">
    <source>
        <dbReference type="ARBA" id="ARBA00022729"/>
    </source>
</evidence>
<keyword evidence="26" id="KW-1185">Reference proteome</keyword>
<dbReference type="PROSITE" id="PS51642">
    <property type="entry name" value="HEMOPEXIN_2"/>
    <property type="match status" value="1"/>
</dbReference>
<accession>A0AAD7WZE5</accession>
<dbReference type="InterPro" id="IPR002477">
    <property type="entry name" value="Peptidoglycan-bd-like"/>
</dbReference>
<dbReference type="InterPro" id="IPR024079">
    <property type="entry name" value="MetalloPept_cat_dom_sf"/>
</dbReference>
<keyword evidence="10" id="KW-0378">Hydrolase</keyword>
<evidence type="ECO:0000256" key="9">
    <source>
        <dbReference type="ARBA" id="ARBA00022737"/>
    </source>
</evidence>
<feature type="binding site" evidence="21">
    <location>
        <position position="188"/>
    </location>
    <ligand>
        <name>Ca(2+)</name>
        <dbReference type="ChEBI" id="CHEBI:29108"/>
        <label>2</label>
    </ligand>
</feature>
<feature type="signal peptide" evidence="23">
    <location>
        <begin position="1"/>
        <end position="17"/>
    </location>
</feature>
<dbReference type="GO" id="GO:0031012">
    <property type="term" value="C:extracellular matrix"/>
    <property type="evidence" value="ECO:0007669"/>
    <property type="project" value="InterPro"/>
</dbReference>
<name>A0AAD7WZE5_9TELE</name>
<dbReference type="SUPFAM" id="SSF55486">
    <property type="entry name" value="Metalloproteases ('zincins'), catalytic domain"/>
    <property type="match status" value="1"/>
</dbReference>
<dbReference type="InterPro" id="IPR000585">
    <property type="entry name" value="Hemopexin-like_dom"/>
</dbReference>
<feature type="active site" evidence="19">
    <location>
        <position position="213"/>
    </location>
</feature>
<dbReference type="AlphaFoldDB" id="A0AAD7WZE5"/>
<feature type="binding site" evidence="21">
    <location>
        <position position="174"/>
    </location>
    <ligand>
        <name>Ca(2+)</name>
        <dbReference type="ChEBI" id="CHEBI:29108"/>
        <label>3</label>
    </ligand>
</feature>
<feature type="binding site" evidence="20">
    <location>
        <position position="216"/>
    </location>
    <ligand>
        <name>Zn(2+)</name>
        <dbReference type="ChEBI" id="CHEBI:29105"/>
        <label>2</label>
        <note>catalytic</note>
    </ligand>
</feature>
<feature type="binding site" evidence="21">
    <location>
        <position position="190"/>
    </location>
    <ligand>
        <name>Zn(2+)</name>
        <dbReference type="ChEBI" id="CHEBI:29105"/>
        <label>1</label>
    </ligand>
</feature>
<dbReference type="FunFam" id="3.40.390.10:FF:000007">
    <property type="entry name" value="Collagenase 3"/>
    <property type="match status" value="1"/>
</dbReference>
<comment type="cofactor">
    <cofactor evidence="21">
        <name>Zn(2+)</name>
        <dbReference type="ChEBI" id="CHEBI:29105"/>
    </cofactor>
    <text evidence="21">Binds 2 Zn(2+) ions per subunit.</text>
</comment>
<evidence type="ECO:0000256" key="20">
    <source>
        <dbReference type="PIRSR" id="PIRSR001191-2"/>
    </source>
</evidence>
<feature type="binding site" evidence="21">
    <location>
        <position position="287"/>
    </location>
    <ligand>
        <name>Ca(2+)</name>
        <dbReference type="ChEBI" id="CHEBI:29108"/>
        <label>4</label>
    </ligand>
</feature>
<evidence type="ECO:0000256" key="3">
    <source>
        <dbReference type="ARBA" id="ARBA00018037"/>
    </source>
</evidence>
<evidence type="ECO:0000256" key="16">
    <source>
        <dbReference type="ARBA" id="ARBA00023157"/>
    </source>
</evidence>
<dbReference type="InterPro" id="IPR006026">
    <property type="entry name" value="Peptidase_Metallo"/>
</dbReference>
<evidence type="ECO:0000256" key="19">
    <source>
        <dbReference type="PIRSR" id="PIRSR001191-1"/>
    </source>
</evidence>
<dbReference type="GO" id="GO:0006508">
    <property type="term" value="P:proteolysis"/>
    <property type="evidence" value="ECO:0007669"/>
    <property type="project" value="UniProtKB-KW"/>
</dbReference>
<feature type="binding site" evidence="21">
    <location>
        <position position="152"/>
    </location>
    <ligand>
        <name>Ca(2+)</name>
        <dbReference type="ChEBI" id="CHEBI:29108"/>
        <label>2</label>
    </ligand>
</feature>
<evidence type="ECO:0000256" key="15">
    <source>
        <dbReference type="ARBA" id="ARBA00023145"/>
    </source>
</evidence>
<evidence type="ECO:0000256" key="13">
    <source>
        <dbReference type="ARBA" id="ARBA00023049"/>
    </source>
</evidence>
<keyword evidence="12 21" id="KW-0106">Calcium</keyword>
<evidence type="ECO:0000256" key="6">
    <source>
        <dbReference type="ARBA" id="ARBA00022670"/>
    </source>
</evidence>
<comment type="cofactor">
    <cofactor evidence="21">
        <name>Ca(2+)</name>
        <dbReference type="ChEBI" id="CHEBI:29108"/>
    </cofactor>
    <text evidence="21">Can bind about 5 Ca(2+) ions per subunit.</text>
</comment>
<evidence type="ECO:0000256" key="17">
    <source>
        <dbReference type="ARBA" id="ARBA00023180"/>
    </source>
</evidence>
<dbReference type="Pfam" id="PF01471">
    <property type="entry name" value="PG_binding_1"/>
    <property type="match status" value="1"/>
</dbReference>
<dbReference type="PIRSF" id="PIRSF001191">
    <property type="entry name" value="Peptidase_M10A_matrix"/>
    <property type="match status" value="1"/>
</dbReference>
<dbReference type="Gene3D" id="3.40.390.10">
    <property type="entry name" value="Collagenase (Catalytic Domain)"/>
    <property type="match status" value="1"/>
</dbReference>
<evidence type="ECO:0000313" key="25">
    <source>
        <dbReference type="EMBL" id="KAJ8414645.1"/>
    </source>
</evidence>
<evidence type="ECO:0000256" key="10">
    <source>
        <dbReference type="ARBA" id="ARBA00022801"/>
    </source>
</evidence>
<sequence length="343" mass="38339">MEMSSFLFLLAVPYSFALPLIAEETDKMGNWQFAEKYLSSFYGLPVGVQGTGELQNNVRQKLREMQAFFGLNVTGDLDSSTLSLMDMPRCADPDIGQQHHLKWKKTLLTFRIVNYTPDLPEFTVDLTITKALKAWSHVTPLVFKKVEGGTADIMISFNSRDHGDGSPFDGPKHLLAHAFPPGNHIGGDVHFDEDENWSTDSTDFNLFLVACHEFGHALGLSHSTDPGALMYPFYSYAQGFPLSEDDIRSIQALYGIKMWALDGYSLVDGYPKYIHKLGLPKSVRKIDAAVHIPDTGKTLLFTGQAYWSYDESRGRMDSSSPRSIEDDFPGIGDKVDAVYYEHG</sequence>
<feature type="binding site" evidence="20">
    <location>
        <position position="212"/>
    </location>
    <ligand>
        <name>Zn(2+)</name>
        <dbReference type="ChEBI" id="CHEBI:29105"/>
        <label>2</label>
        <note>catalytic</note>
    </ligand>
</feature>
<evidence type="ECO:0000256" key="1">
    <source>
        <dbReference type="ARBA" id="ARBA00004498"/>
    </source>
</evidence>
<evidence type="ECO:0000256" key="11">
    <source>
        <dbReference type="ARBA" id="ARBA00022833"/>
    </source>
</evidence>
<feature type="binding site" description="in inhibited form" evidence="21">
    <location>
        <position position="90"/>
    </location>
    <ligand>
        <name>Zn(2+)</name>
        <dbReference type="ChEBI" id="CHEBI:29105"/>
        <label>2</label>
        <note>catalytic</note>
    </ligand>
</feature>
<evidence type="ECO:0000256" key="5">
    <source>
        <dbReference type="ARBA" id="ARBA00022530"/>
    </source>
</evidence>
<dbReference type="SMART" id="SM00235">
    <property type="entry name" value="ZnMc"/>
    <property type="match status" value="1"/>
</dbReference>
<keyword evidence="15" id="KW-0865">Zymogen</keyword>
<dbReference type="CDD" id="cd04278">
    <property type="entry name" value="ZnMc_MMP"/>
    <property type="match status" value="1"/>
</dbReference>
<proteinExistence type="inferred from homology"/>
<evidence type="ECO:0000256" key="23">
    <source>
        <dbReference type="SAM" id="SignalP"/>
    </source>
</evidence>
<dbReference type="GO" id="GO:0005615">
    <property type="term" value="C:extracellular space"/>
    <property type="evidence" value="ECO:0007669"/>
    <property type="project" value="TreeGrafter"/>
</dbReference>
<feature type="binding site" evidence="20">
    <location>
        <position position="222"/>
    </location>
    <ligand>
        <name>Zn(2+)</name>
        <dbReference type="ChEBI" id="CHEBI:29105"/>
        <label>2</label>
        <note>catalytic</note>
    </ligand>
</feature>
<feature type="binding site" evidence="21">
    <location>
        <position position="170"/>
    </location>
    <ligand>
        <name>Ca(2+)</name>
        <dbReference type="ChEBI" id="CHEBI:29108"/>
        <label>3</label>
    </ligand>
</feature>
<evidence type="ECO:0000256" key="14">
    <source>
        <dbReference type="ARBA" id="ARBA00023105"/>
    </source>
</evidence>
<feature type="binding site" evidence="21">
    <location>
        <position position="177"/>
    </location>
    <ligand>
        <name>Zn(2+)</name>
        <dbReference type="ChEBI" id="CHEBI:29105"/>
        <label>1</label>
    </ligand>
</feature>
<evidence type="ECO:0000313" key="26">
    <source>
        <dbReference type="Proteomes" id="UP001221898"/>
    </source>
</evidence>
<dbReference type="GO" id="GO:0008270">
    <property type="term" value="F:zinc ion binding"/>
    <property type="evidence" value="ECO:0007669"/>
    <property type="project" value="InterPro"/>
</dbReference>
<evidence type="ECO:0000256" key="21">
    <source>
        <dbReference type="PIRSR" id="PIRSR621190-2"/>
    </source>
</evidence>
<feature type="binding site" evidence="21">
    <location>
        <position position="118"/>
    </location>
    <ligand>
        <name>Ca(2+)</name>
        <dbReference type="ChEBI" id="CHEBI:29108"/>
        <label>1</label>
    </ligand>
</feature>
<dbReference type="CDD" id="cd00094">
    <property type="entry name" value="HX"/>
    <property type="match status" value="1"/>
</dbReference>
<dbReference type="SUPFAM" id="SSF50923">
    <property type="entry name" value="Hemopexin-like domain"/>
    <property type="match status" value="1"/>
</dbReference>
<dbReference type="Pfam" id="PF00045">
    <property type="entry name" value="Hemopexin"/>
    <property type="match status" value="1"/>
</dbReference>
<keyword evidence="14" id="KW-0177">Collagen degradation</keyword>
<feature type="binding site" evidence="21">
    <location>
        <position position="230"/>
    </location>
    <ligand>
        <name>Zn(2+)</name>
        <dbReference type="ChEBI" id="CHEBI:29105"/>
        <label>2</label>
        <note>catalytic</note>
    </ligand>
</feature>
<comment type="caution">
    <text evidence="25">The sequence shown here is derived from an EMBL/GenBank/DDBJ whole genome shotgun (WGS) entry which is preliminary data.</text>
</comment>
<dbReference type="PANTHER" id="PTHR10201">
    <property type="entry name" value="MATRIX METALLOPROTEINASE"/>
    <property type="match status" value="1"/>
</dbReference>
<feature type="binding site" evidence="21">
    <location>
        <position position="195"/>
    </location>
    <ligand>
        <name>Ca(2+)</name>
        <dbReference type="ChEBI" id="CHEBI:29108"/>
        <label>3</label>
    </ligand>
</feature>
<keyword evidence="4" id="KW-0964">Secreted</keyword>
<comment type="similarity">
    <text evidence="2">Belongs to the peptidase M10A family.</text>
</comment>
<evidence type="ECO:0000256" key="18">
    <source>
        <dbReference type="ARBA" id="ARBA00031807"/>
    </source>
</evidence>
<feature type="repeat" description="Hemopexin" evidence="22">
    <location>
        <begin position="283"/>
        <end position="331"/>
    </location>
</feature>
<feature type="binding site" evidence="21">
    <location>
        <position position="195"/>
    </location>
    <ligand>
        <name>Ca(2+)</name>
        <dbReference type="ChEBI" id="CHEBI:29108"/>
        <label>1</label>
    </ligand>
</feature>
<feature type="domain" description="Peptidase metallopeptidase" evidence="24">
    <location>
        <begin position="99"/>
        <end position="256"/>
    </location>
</feature>
<evidence type="ECO:0000259" key="24">
    <source>
        <dbReference type="SMART" id="SM00235"/>
    </source>
</evidence>
<dbReference type="InterPro" id="IPR018487">
    <property type="entry name" value="Hemopexin-like_repeat"/>
</dbReference>
<evidence type="ECO:0000256" key="12">
    <source>
        <dbReference type="ARBA" id="ARBA00022837"/>
    </source>
</evidence>
<dbReference type="PANTHER" id="PTHR10201:SF165">
    <property type="entry name" value="COLLAGENASE 3"/>
    <property type="match status" value="1"/>
</dbReference>
<dbReference type="InterPro" id="IPR001818">
    <property type="entry name" value="Pept_M10_metallopeptidase"/>
</dbReference>
<protein>
    <recommendedName>
        <fullName evidence="3">Collagenase 3</fullName>
    </recommendedName>
    <alternativeName>
        <fullName evidence="18">Matrix metalloproteinase-13</fullName>
    </alternativeName>
</protein>
<feature type="binding site" evidence="21">
    <location>
        <position position="164"/>
    </location>
    <ligand>
        <name>Zn(2+)</name>
        <dbReference type="ChEBI" id="CHEBI:29105"/>
        <label>1</label>
    </ligand>
</feature>
<dbReference type="GO" id="GO:0030574">
    <property type="term" value="P:collagen catabolic process"/>
    <property type="evidence" value="ECO:0007669"/>
    <property type="project" value="UniProtKB-KW"/>
</dbReference>
<keyword evidence="13" id="KW-0482">Metalloprotease</keyword>
<reference evidence="25" key="1">
    <citation type="journal article" date="2023" name="Science">
        <title>Genome structures resolve the early diversification of teleost fishes.</title>
        <authorList>
            <person name="Parey E."/>
            <person name="Louis A."/>
            <person name="Montfort J."/>
            <person name="Bouchez O."/>
            <person name="Roques C."/>
            <person name="Iampietro C."/>
            <person name="Lluch J."/>
            <person name="Castinel A."/>
            <person name="Donnadieu C."/>
            <person name="Desvignes T."/>
            <person name="Floi Bucao C."/>
            <person name="Jouanno E."/>
            <person name="Wen M."/>
            <person name="Mejri S."/>
            <person name="Dirks R."/>
            <person name="Jansen H."/>
            <person name="Henkel C."/>
            <person name="Chen W.J."/>
            <person name="Zahm M."/>
            <person name="Cabau C."/>
            <person name="Klopp C."/>
            <person name="Thompson A.W."/>
            <person name="Robinson-Rechavi M."/>
            <person name="Braasch I."/>
            <person name="Lecointre G."/>
            <person name="Bobe J."/>
            <person name="Postlethwait J.H."/>
            <person name="Berthelot C."/>
            <person name="Roest Crollius H."/>
            <person name="Guiguen Y."/>
        </authorList>
    </citation>
    <scope>NUCLEOTIDE SEQUENCE</scope>
    <source>
        <strain evidence="25">NC1722</strain>
    </source>
</reference>
<keyword evidence="16" id="KW-1015">Disulfide bond</keyword>
<dbReference type="SMART" id="SM00120">
    <property type="entry name" value="HX"/>
    <property type="match status" value="1"/>
</dbReference>
<evidence type="ECO:0000256" key="7">
    <source>
        <dbReference type="ARBA" id="ARBA00022723"/>
    </source>
</evidence>
<dbReference type="PRINTS" id="PR00138">
    <property type="entry name" value="MATRIXIN"/>
</dbReference>